<proteinExistence type="inferred from homology"/>
<keyword evidence="6" id="KW-0472">Membrane</keyword>
<evidence type="ECO:0000313" key="7">
    <source>
        <dbReference type="EMBL" id="CUO49119.1"/>
    </source>
</evidence>
<dbReference type="GO" id="GO:0005886">
    <property type="term" value="C:plasma membrane"/>
    <property type="evidence" value="ECO:0007669"/>
    <property type="project" value="UniProtKB-SubCell"/>
</dbReference>
<dbReference type="Gene3D" id="3.40.50.11820">
    <property type="match status" value="1"/>
</dbReference>
<evidence type="ECO:0000256" key="2">
    <source>
        <dbReference type="ARBA" id="ARBA00010488"/>
    </source>
</evidence>
<dbReference type="PANTHER" id="PTHR37316">
    <property type="entry name" value="TEICHOIC ACID GLYCEROL-PHOSPHATE PRIMASE"/>
    <property type="match status" value="1"/>
</dbReference>
<dbReference type="AlphaFoldDB" id="A0A174FKJ4"/>
<accession>A0A174FKJ4</accession>
<name>A0A174FKJ4_9CLOT</name>
<dbReference type="EMBL" id="CYZV01000027">
    <property type="protein sequence ID" value="CUO49119.1"/>
    <property type="molecule type" value="Genomic_DNA"/>
</dbReference>
<dbReference type="Gene3D" id="3.40.50.12580">
    <property type="match status" value="1"/>
</dbReference>
<keyword evidence="5" id="KW-0777">Teichoic acid biosynthesis</keyword>
<dbReference type="EC" id="2.7.8.-" evidence="7"/>
<evidence type="ECO:0000256" key="5">
    <source>
        <dbReference type="ARBA" id="ARBA00022944"/>
    </source>
</evidence>
<dbReference type="InterPro" id="IPR051612">
    <property type="entry name" value="Teichoic_Acid_Biosynth"/>
</dbReference>
<dbReference type="SUPFAM" id="SSF53756">
    <property type="entry name" value="UDP-Glycosyltransferase/glycogen phosphorylase"/>
    <property type="match status" value="1"/>
</dbReference>
<protein>
    <submittedName>
        <fullName evidence="7">Putative CDP-glycerol:glycerophosphate glycerophosphotransferase</fullName>
        <ecNumber evidence="7">2.7.8.-</ecNumber>
        <ecNumber evidence="7">2.7.8.12</ecNumber>
    </submittedName>
</protein>
<reference evidence="7 8" key="1">
    <citation type="submission" date="2015-09" db="EMBL/GenBank/DDBJ databases">
        <authorList>
            <consortium name="Pathogen Informatics"/>
        </authorList>
    </citation>
    <scope>NUCLEOTIDE SEQUENCE [LARGE SCALE GENOMIC DNA]</scope>
    <source>
        <strain evidence="7 8">2789STDY5834855</strain>
    </source>
</reference>
<dbReference type="InterPro" id="IPR043148">
    <property type="entry name" value="TagF_C"/>
</dbReference>
<dbReference type="GO" id="GO:0047355">
    <property type="term" value="F:CDP-glycerol glycerophosphotransferase activity"/>
    <property type="evidence" value="ECO:0007669"/>
    <property type="project" value="UniProtKB-EC"/>
</dbReference>
<dbReference type="EC" id="2.7.8.12" evidence="7"/>
<organism evidence="7 8">
    <name type="scientific">Clostridium disporicum</name>
    <dbReference type="NCBI Taxonomy" id="84024"/>
    <lineage>
        <taxon>Bacteria</taxon>
        <taxon>Bacillati</taxon>
        <taxon>Bacillota</taxon>
        <taxon>Clostridia</taxon>
        <taxon>Eubacteriales</taxon>
        <taxon>Clostridiaceae</taxon>
        <taxon>Clostridium</taxon>
    </lineage>
</organism>
<evidence type="ECO:0000256" key="1">
    <source>
        <dbReference type="ARBA" id="ARBA00004202"/>
    </source>
</evidence>
<dbReference type="InterPro" id="IPR007554">
    <property type="entry name" value="Glycerophosphate_synth"/>
</dbReference>
<dbReference type="InterPro" id="IPR043149">
    <property type="entry name" value="TagF_N"/>
</dbReference>
<gene>
    <name evidence="7" type="primary">tagF_2</name>
    <name evidence="7" type="ORF">ERS852470_02496</name>
</gene>
<dbReference type="Proteomes" id="UP000095558">
    <property type="component" value="Unassembled WGS sequence"/>
</dbReference>
<dbReference type="PANTHER" id="PTHR37316:SF3">
    <property type="entry name" value="TEICHOIC ACID GLYCEROL-PHOSPHATE TRANSFERASE"/>
    <property type="match status" value="1"/>
</dbReference>
<comment type="similarity">
    <text evidence="2">Belongs to the CDP-glycerol glycerophosphotransferase family.</text>
</comment>
<sequence length="387" mass="46086">MKFFKEIRMKVFIQIYYILRIFTKVNNKRILFEAYWGKSISCNPKAMMDYMIENGYNDYQFIVVYNGKDKISNNRVKYVNIRSIDYLYYLCTSKYWVVNSHIMGELKPKKNQVYMQTWHAAGAFKKFGLDIIESEDDRDHEKLAWRKEAQNWDYLLCSSEEVREIYSNAFGVSEDIIYPIGIPRNDCFYDKEKILELKKYINSQIGNNLGKKIVLYAPTFRDNREFKLMFDFDKLYKELGDEYVILLKLHPNIMDDAINIDEKYSNFVFNFSHYGEMQELLLAADLLITDYSSVIFDFALTGNPIILYSYDLDEYKNEIRGFYYEYESFVPGPIVKTENQLIKEIKNYDELKSRNSNRVKNFAKKFNQREEKSSSQLAVELLLSSNK</sequence>
<comment type="subcellular location">
    <subcellularLocation>
        <location evidence="1">Cell membrane</location>
        <topology evidence="1">Peripheral membrane protein</topology>
    </subcellularLocation>
</comment>
<evidence type="ECO:0000256" key="6">
    <source>
        <dbReference type="ARBA" id="ARBA00023136"/>
    </source>
</evidence>
<evidence type="ECO:0000313" key="8">
    <source>
        <dbReference type="Proteomes" id="UP000095558"/>
    </source>
</evidence>
<dbReference type="Pfam" id="PF04464">
    <property type="entry name" value="Glyphos_transf"/>
    <property type="match status" value="1"/>
</dbReference>
<keyword evidence="3" id="KW-1003">Cell membrane</keyword>
<evidence type="ECO:0000256" key="4">
    <source>
        <dbReference type="ARBA" id="ARBA00022679"/>
    </source>
</evidence>
<dbReference type="OrthoDB" id="9807097at2"/>
<evidence type="ECO:0000256" key="3">
    <source>
        <dbReference type="ARBA" id="ARBA00022475"/>
    </source>
</evidence>
<dbReference type="RefSeq" id="WP_055277212.1">
    <property type="nucleotide sequence ID" value="NZ_CYZV01000027.1"/>
</dbReference>
<dbReference type="GO" id="GO:0019350">
    <property type="term" value="P:teichoic acid biosynthetic process"/>
    <property type="evidence" value="ECO:0007669"/>
    <property type="project" value="UniProtKB-KW"/>
</dbReference>
<keyword evidence="4 7" id="KW-0808">Transferase</keyword>